<name>A0A2R5GGS6_9STRA</name>
<dbReference type="EMBL" id="BEYU01000066">
    <property type="protein sequence ID" value="GBG29805.1"/>
    <property type="molecule type" value="Genomic_DNA"/>
</dbReference>
<dbReference type="OrthoDB" id="10449241at2759"/>
<sequence length="224" mass="24758">MPPSLYGRVAIGVVVALVVFFVATHRPAPERQLLPAADKPRDEPRTLFVFGPESSGTRFIARALANASLPGAVWDGENPACWRHGALVVQHISLPWGSNCSKPMDYISRVNTCGEQKYGRIMPDIAETLRHFHSSRAVIITRDPGMTMRSVLRTHCSNRTRAELEHAAALLSIEKALAAPDLRGRVLHLQYEAFSAVPAYVWRQLKHFTGLEGPAPEFHSGNSF</sequence>
<comment type="caution">
    <text evidence="2">The sequence shown here is derived from an EMBL/GenBank/DDBJ whole genome shotgun (WGS) entry which is preliminary data.</text>
</comment>
<dbReference type="Gene3D" id="3.40.50.300">
    <property type="entry name" value="P-loop containing nucleotide triphosphate hydrolases"/>
    <property type="match status" value="1"/>
</dbReference>
<evidence type="ECO:0000313" key="2">
    <source>
        <dbReference type="EMBL" id="GBG29805.1"/>
    </source>
</evidence>
<keyword evidence="1" id="KW-0472">Membrane</keyword>
<accession>A0A2R5GGS6</accession>
<proteinExistence type="predicted"/>
<dbReference type="Proteomes" id="UP000241890">
    <property type="component" value="Unassembled WGS sequence"/>
</dbReference>
<keyword evidence="1" id="KW-1133">Transmembrane helix</keyword>
<evidence type="ECO:0000313" key="3">
    <source>
        <dbReference type="Proteomes" id="UP000241890"/>
    </source>
</evidence>
<dbReference type="InterPro" id="IPR027417">
    <property type="entry name" value="P-loop_NTPase"/>
</dbReference>
<organism evidence="2 3">
    <name type="scientific">Hondaea fermentalgiana</name>
    <dbReference type="NCBI Taxonomy" id="2315210"/>
    <lineage>
        <taxon>Eukaryota</taxon>
        <taxon>Sar</taxon>
        <taxon>Stramenopiles</taxon>
        <taxon>Bigyra</taxon>
        <taxon>Labyrinthulomycetes</taxon>
        <taxon>Thraustochytrida</taxon>
        <taxon>Thraustochytriidae</taxon>
        <taxon>Hondaea</taxon>
    </lineage>
</organism>
<keyword evidence="1" id="KW-0812">Transmembrane</keyword>
<reference evidence="2 3" key="1">
    <citation type="submission" date="2017-12" db="EMBL/GenBank/DDBJ databases">
        <title>Sequencing, de novo assembly and annotation of complete genome of a new Thraustochytrid species, strain FCC1311.</title>
        <authorList>
            <person name="Sedici K."/>
            <person name="Godart F."/>
            <person name="Aiese Cigliano R."/>
            <person name="Sanseverino W."/>
            <person name="Barakat M."/>
            <person name="Ortet P."/>
            <person name="Marechal E."/>
            <person name="Cagnac O."/>
            <person name="Amato A."/>
        </authorList>
    </citation>
    <scope>NUCLEOTIDE SEQUENCE [LARGE SCALE GENOMIC DNA]</scope>
</reference>
<evidence type="ECO:0000256" key="1">
    <source>
        <dbReference type="SAM" id="Phobius"/>
    </source>
</evidence>
<dbReference type="AlphaFoldDB" id="A0A2R5GGS6"/>
<dbReference type="SUPFAM" id="SSF52540">
    <property type="entry name" value="P-loop containing nucleoside triphosphate hydrolases"/>
    <property type="match status" value="1"/>
</dbReference>
<gene>
    <name evidence="2" type="ORF">FCC1311_060252</name>
</gene>
<protein>
    <submittedName>
        <fullName evidence="2">Uncharacterized protein</fullName>
    </submittedName>
</protein>
<feature type="transmembrane region" description="Helical" evidence="1">
    <location>
        <begin position="6"/>
        <end position="24"/>
    </location>
</feature>
<dbReference type="InParanoid" id="A0A2R5GGS6"/>
<keyword evidence="3" id="KW-1185">Reference proteome</keyword>